<keyword evidence="3" id="KW-0547">Nucleotide-binding</keyword>
<dbReference type="Gene3D" id="3.30.590.10">
    <property type="entry name" value="Glutamine synthetase/guanido kinase, catalytic domain"/>
    <property type="match status" value="1"/>
</dbReference>
<evidence type="ECO:0000256" key="1">
    <source>
        <dbReference type="ARBA" id="ARBA00009897"/>
    </source>
</evidence>
<feature type="domain" description="GS catalytic" evidence="8">
    <location>
        <begin position="140"/>
        <end position="333"/>
    </location>
</feature>
<dbReference type="AlphaFoldDB" id="A0A964XP33"/>
<keyword evidence="10" id="KW-1185">Reference proteome</keyword>
<evidence type="ECO:0000313" key="10">
    <source>
        <dbReference type="Proteomes" id="UP000598297"/>
    </source>
</evidence>
<evidence type="ECO:0000259" key="8">
    <source>
        <dbReference type="PROSITE" id="PS51987"/>
    </source>
</evidence>
<dbReference type="Pfam" id="PF00120">
    <property type="entry name" value="Gln-synt_C"/>
    <property type="match status" value="1"/>
</dbReference>
<dbReference type="PROSITE" id="PS51986">
    <property type="entry name" value="GS_BETA_GRASP"/>
    <property type="match status" value="1"/>
</dbReference>
<dbReference type="EMBL" id="JAAAHS010000215">
    <property type="protein sequence ID" value="NBE54397.1"/>
    <property type="molecule type" value="Genomic_DNA"/>
</dbReference>
<keyword evidence="2" id="KW-0436">Ligase</keyword>
<dbReference type="SMART" id="SM01230">
    <property type="entry name" value="Gln-synt_C"/>
    <property type="match status" value="1"/>
</dbReference>
<proteinExistence type="inferred from homology"/>
<evidence type="ECO:0000256" key="6">
    <source>
        <dbReference type="RuleBase" id="RU000384"/>
    </source>
</evidence>
<evidence type="ECO:0000256" key="5">
    <source>
        <dbReference type="PROSITE-ProRule" id="PRU01330"/>
    </source>
</evidence>
<evidence type="ECO:0000256" key="4">
    <source>
        <dbReference type="ARBA" id="ARBA00022840"/>
    </source>
</evidence>
<feature type="non-terminal residue" evidence="9">
    <location>
        <position position="333"/>
    </location>
</feature>
<comment type="similarity">
    <text evidence="1 5 6">Belongs to the glutamine synthetase family.</text>
</comment>
<evidence type="ECO:0000313" key="9">
    <source>
        <dbReference type="EMBL" id="NBE54397.1"/>
    </source>
</evidence>
<evidence type="ECO:0000256" key="3">
    <source>
        <dbReference type="ARBA" id="ARBA00022741"/>
    </source>
</evidence>
<dbReference type="PROSITE" id="PS51987">
    <property type="entry name" value="GS_CATALYTIC"/>
    <property type="match status" value="1"/>
</dbReference>
<gene>
    <name evidence="9" type="ORF">GUY60_23865</name>
</gene>
<accession>A0A964XP33</accession>
<dbReference type="InterPro" id="IPR014746">
    <property type="entry name" value="Gln_synth/guanido_kin_cat_dom"/>
</dbReference>
<protein>
    <submittedName>
        <fullName evidence="9">Glutamine synthetase</fullName>
    </submittedName>
</protein>
<dbReference type="PANTHER" id="PTHR43785:SF12">
    <property type="entry name" value="TYPE-1 GLUTAMINE SYNTHETASE 2"/>
    <property type="match status" value="1"/>
</dbReference>
<dbReference type="SUPFAM" id="SSF55931">
    <property type="entry name" value="Glutamine synthetase/guanido kinase"/>
    <property type="match status" value="1"/>
</dbReference>
<dbReference type="GO" id="GO:0005524">
    <property type="term" value="F:ATP binding"/>
    <property type="evidence" value="ECO:0007669"/>
    <property type="project" value="UniProtKB-KW"/>
</dbReference>
<dbReference type="GO" id="GO:0004356">
    <property type="term" value="F:glutamine synthetase activity"/>
    <property type="evidence" value="ECO:0007669"/>
    <property type="project" value="InterPro"/>
</dbReference>
<dbReference type="GO" id="GO:0006542">
    <property type="term" value="P:glutamine biosynthetic process"/>
    <property type="evidence" value="ECO:0007669"/>
    <property type="project" value="InterPro"/>
</dbReference>
<dbReference type="Gene3D" id="3.10.20.70">
    <property type="entry name" value="Glutamine synthetase, N-terminal domain"/>
    <property type="match status" value="1"/>
</dbReference>
<dbReference type="Proteomes" id="UP000598297">
    <property type="component" value="Unassembled WGS sequence"/>
</dbReference>
<name>A0A964XP33_9ACTN</name>
<organism evidence="9 10">
    <name type="scientific">Streptomyces boluensis</name>
    <dbReference type="NCBI Taxonomy" id="1775135"/>
    <lineage>
        <taxon>Bacteria</taxon>
        <taxon>Bacillati</taxon>
        <taxon>Actinomycetota</taxon>
        <taxon>Actinomycetes</taxon>
        <taxon>Kitasatosporales</taxon>
        <taxon>Streptomycetaceae</taxon>
        <taxon>Streptomyces</taxon>
    </lineage>
</organism>
<dbReference type="InterPro" id="IPR008147">
    <property type="entry name" value="Gln_synt_N"/>
</dbReference>
<dbReference type="PANTHER" id="PTHR43785">
    <property type="entry name" value="GAMMA-GLUTAMYLPUTRESCINE SYNTHETASE"/>
    <property type="match status" value="1"/>
</dbReference>
<dbReference type="InterPro" id="IPR036651">
    <property type="entry name" value="Gln_synt_N_sf"/>
</dbReference>
<sequence length="333" mass="35327">MNADAETNAAPGAKTDHRTALYAPADRTPHLDPLLARLDRLGVHGVALTWVDNAGLTRMKGVPLGRLAAAVERGVGMSPVFDIYLVDDSMTSSRHTGGPDGDLRLVPDLRRLTALAAQPGWAWAPVDRFDQRGAPYPGCQRQFARRMTERAAEHGLTLRMGFETEWVVSREGAPACTGPAYGMTRLVELSEYTDAVLSALATQGLDVLQLHPEYAPGQFEVSVAPTDPVGAADEAVLVRETIRAVSLAHGLTPAFGPAVTPGAVGNGRHLHLSLWQDGRNLCAGGTGPFGMTRRAESFLAGILTALPALLAVGAPSPASHLRLEPSRWAGAFQ</sequence>
<keyword evidence="4" id="KW-0067">ATP-binding</keyword>
<reference evidence="9" key="1">
    <citation type="submission" date="2020-01" db="EMBL/GenBank/DDBJ databases">
        <title>Whole-genome analyses of novel actinobacteria.</title>
        <authorList>
            <person name="Sahin N."/>
        </authorList>
    </citation>
    <scope>NUCLEOTIDE SEQUENCE</scope>
    <source>
        <strain evidence="9">YC537</strain>
    </source>
</reference>
<dbReference type="InterPro" id="IPR008146">
    <property type="entry name" value="Gln_synth_cat_dom"/>
</dbReference>
<feature type="domain" description="GS beta-grasp" evidence="7">
    <location>
        <begin position="41"/>
        <end position="133"/>
    </location>
</feature>
<evidence type="ECO:0000256" key="2">
    <source>
        <dbReference type="ARBA" id="ARBA00022598"/>
    </source>
</evidence>
<comment type="caution">
    <text evidence="9">The sequence shown here is derived from an EMBL/GenBank/DDBJ whole genome shotgun (WGS) entry which is preliminary data.</text>
</comment>
<evidence type="ECO:0000259" key="7">
    <source>
        <dbReference type="PROSITE" id="PS51986"/>
    </source>
</evidence>